<dbReference type="Proteomes" id="UP000235371">
    <property type="component" value="Unassembled WGS sequence"/>
</dbReference>
<dbReference type="RefSeq" id="XP_024731845.1">
    <property type="nucleotide sequence ID" value="XM_024883666.1"/>
</dbReference>
<feature type="region of interest" description="Disordered" evidence="1">
    <location>
        <begin position="1"/>
        <end position="20"/>
    </location>
</feature>
<organism evidence="2 3">
    <name type="scientific">Hyaloscypha bicolor E</name>
    <dbReference type="NCBI Taxonomy" id="1095630"/>
    <lineage>
        <taxon>Eukaryota</taxon>
        <taxon>Fungi</taxon>
        <taxon>Dikarya</taxon>
        <taxon>Ascomycota</taxon>
        <taxon>Pezizomycotina</taxon>
        <taxon>Leotiomycetes</taxon>
        <taxon>Helotiales</taxon>
        <taxon>Hyaloscyphaceae</taxon>
        <taxon>Hyaloscypha</taxon>
        <taxon>Hyaloscypha bicolor</taxon>
    </lineage>
</organism>
<sequence length="1011" mass="112650">MACTGIKNLPTSTKRGRSRSLSSCEQITRVDDDLLVRKRPPLSGHDLDKLNCHIYLQDFGSQLQKAASAIFPGHQISRYTEVHVIILSWEDEDPKLPVSLEIKALADVFSDLYGFEVEQWLIPSENSHNKLQSKVLKFLGDDDVGHLKIVYYAGHGKLTNHGTPAWTSWQNSRNDRCPTVKWSGIQNTLEESRSDVLILLDCCASGVCTTDEGNGVTELIAACAYNGIANGVGPFSFTHALISRMRKLAPLPYFTIGFLYNALFTEIQSWRIEDSRHKKPPIHLVLSQNNERPRSIRLSSRLRMLKRNQEGIDSNLQNSLDAPLSSHPIFETTLNSPSASMSNHQTSSSNDSTTSSQTSGNRRESGLWLSPSPTSSIELPEYPRLLFSIRIQEDVKFGDLSIEMFTDWLRDVPVSSSLVRVEAGFASDSTLLMVSMPAAMIAYIPSNSAIIMLGVIRSQNLLTPPKQAGTQSTGGIETTTTNASHTPSPLPERPRRLEDRHSVSTIGTTSSQSAYTHSDEIFSDGRASVMTSVSSITTGSRFAFVPPVPQPLKHDPVEGLWNGILRVIPCKIDHSNQLWDDTFTIFPTCTICGFSRWHSLMLNAQSIELETFMAAMEGFRIGGSPLDYAGNSSAHYLMSAGFNLDYLRRLHWMEAGRQAIYEQNVFGQNPLHVVNPNARGHELVRLLEWFKTVPAVKLPPGLLLTQRDIYGHTPLHALLCRPLETELYTKILDVFPLIEHQLRAPDVSGKTVLALMNEAAFQAQSMSGNNFKKLQNGASVVEAFLERTGGTGTEHEYSFHEIARGARGTSWAMFYECRICSQVNTHSSSYLDQMICACAHGRDRGAPDSAGLTPAHALITCKRATPDGTHESPTQTAELFRLLVPRDDTTLREALHVLDPQGNSLMHNVAVRGFHEILEYMISLEEPKRRRAMVNACVNHQNREISVLAAVEEELQKMSERSRIANPFQKKDPLRERFLNEMRGQLLKVKQILLSAGAEMNPSPTTRWRIT</sequence>
<feature type="compositionally biased region" description="Low complexity" evidence="1">
    <location>
        <begin position="469"/>
        <end position="481"/>
    </location>
</feature>
<evidence type="ECO:0000313" key="2">
    <source>
        <dbReference type="EMBL" id="PMD54941.1"/>
    </source>
</evidence>
<evidence type="ECO:0000313" key="3">
    <source>
        <dbReference type="Proteomes" id="UP000235371"/>
    </source>
</evidence>
<accession>A0A2J6SVY6</accession>
<evidence type="ECO:0000256" key="1">
    <source>
        <dbReference type="SAM" id="MobiDB-lite"/>
    </source>
</evidence>
<dbReference type="STRING" id="1095630.A0A2J6SVY6"/>
<protein>
    <submittedName>
        <fullName evidence="2">Uncharacterized protein</fullName>
    </submittedName>
</protein>
<proteinExistence type="predicted"/>
<name>A0A2J6SVY6_9HELO</name>
<feature type="compositionally biased region" description="Low complexity" evidence="1">
    <location>
        <begin position="338"/>
        <end position="359"/>
    </location>
</feature>
<feature type="region of interest" description="Disordered" evidence="1">
    <location>
        <begin position="464"/>
        <end position="497"/>
    </location>
</feature>
<feature type="region of interest" description="Disordered" evidence="1">
    <location>
        <begin position="333"/>
        <end position="372"/>
    </location>
</feature>
<dbReference type="InParanoid" id="A0A2J6SVY6"/>
<dbReference type="EMBL" id="KZ613856">
    <property type="protein sequence ID" value="PMD54941.1"/>
    <property type="molecule type" value="Genomic_DNA"/>
</dbReference>
<dbReference type="AlphaFoldDB" id="A0A2J6SVY6"/>
<feature type="compositionally biased region" description="Polar residues" evidence="1">
    <location>
        <begin position="9"/>
        <end position="20"/>
    </location>
</feature>
<dbReference type="OrthoDB" id="10343646at2759"/>
<gene>
    <name evidence="2" type="ORF">K444DRAFT_633826</name>
</gene>
<keyword evidence="3" id="KW-1185">Reference proteome</keyword>
<dbReference type="GeneID" id="36591743"/>
<reference evidence="2 3" key="1">
    <citation type="submission" date="2016-04" db="EMBL/GenBank/DDBJ databases">
        <title>A degradative enzymes factory behind the ericoid mycorrhizal symbiosis.</title>
        <authorList>
            <consortium name="DOE Joint Genome Institute"/>
            <person name="Martino E."/>
            <person name="Morin E."/>
            <person name="Grelet G."/>
            <person name="Kuo A."/>
            <person name="Kohler A."/>
            <person name="Daghino S."/>
            <person name="Barry K."/>
            <person name="Choi C."/>
            <person name="Cichocki N."/>
            <person name="Clum A."/>
            <person name="Copeland A."/>
            <person name="Hainaut M."/>
            <person name="Haridas S."/>
            <person name="Labutti K."/>
            <person name="Lindquist E."/>
            <person name="Lipzen A."/>
            <person name="Khouja H.-R."/>
            <person name="Murat C."/>
            <person name="Ohm R."/>
            <person name="Olson A."/>
            <person name="Spatafora J."/>
            <person name="Veneault-Fourrey C."/>
            <person name="Henrissat B."/>
            <person name="Grigoriev I."/>
            <person name="Martin F."/>
            <person name="Perotto S."/>
        </authorList>
    </citation>
    <scope>NUCLEOTIDE SEQUENCE [LARGE SCALE GENOMIC DNA]</scope>
    <source>
        <strain evidence="2 3">E</strain>
    </source>
</reference>